<comment type="caution">
    <text evidence="1">The sequence shown here is derived from an EMBL/GenBank/DDBJ whole genome shotgun (WGS) entry which is preliminary data.</text>
</comment>
<dbReference type="InterPro" id="IPR012349">
    <property type="entry name" value="Split_barrel_FMN-bd"/>
</dbReference>
<gene>
    <name evidence="1" type="ORF">GHI93_05145</name>
</gene>
<protein>
    <submittedName>
        <fullName evidence="1">FMN-binding protein</fullName>
    </submittedName>
</protein>
<evidence type="ECO:0000313" key="1">
    <source>
        <dbReference type="EMBL" id="MQW39325.1"/>
    </source>
</evidence>
<dbReference type="EMBL" id="WITJ01000006">
    <property type="protein sequence ID" value="MQW39325.1"/>
    <property type="molecule type" value="Genomic_DNA"/>
</dbReference>
<organism evidence="1 2">
    <name type="scientific">Lactococcus hircilactis</name>
    <dbReference type="NCBI Taxonomy" id="1494462"/>
    <lineage>
        <taxon>Bacteria</taxon>
        <taxon>Bacillati</taxon>
        <taxon>Bacillota</taxon>
        <taxon>Bacilli</taxon>
        <taxon>Lactobacillales</taxon>
        <taxon>Streptococcaceae</taxon>
        <taxon>Lactococcus</taxon>
    </lineage>
</organism>
<proteinExistence type="predicted"/>
<dbReference type="OrthoDB" id="595289at2"/>
<name>A0A7X2D1R4_9LACT</name>
<evidence type="ECO:0000313" key="2">
    <source>
        <dbReference type="Proteomes" id="UP000439550"/>
    </source>
</evidence>
<dbReference type="Proteomes" id="UP000439550">
    <property type="component" value="Unassembled WGS sequence"/>
</dbReference>
<dbReference type="RefSeq" id="WP_153496005.1">
    <property type="nucleotide sequence ID" value="NZ_CAXYUY010000020.1"/>
</dbReference>
<dbReference type="Gene3D" id="2.30.110.10">
    <property type="entry name" value="Electron Transport, Fmn-binding Protein, Chain A"/>
    <property type="match status" value="1"/>
</dbReference>
<accession>A0A7X2D1R4</accession>
<reference evidence="1 2" key="1">
    <citation type="submission" date="2019-10" db="EMBL/GenBank/DDBJ databases">
        <authorList>
            <person name="Dong K."/>
        </authorList>
    </citation>
    <scope>NUCLEOTIDE SEQUENCE [LARGE SCALE GENOMIC DNA]</scope>
    <source>
        <strain evidence="1 2">DSM 28960</strain>
    </source>
</reference>
<sequence>MLSHKFLEALEYESAISLTSWAERITPQVTADARVLAPAIEMYKLENDIALNDNLHSIIDICEAKGHHGYGIGFRRTSKTVLISTGKKLDRMKEKYPILRKVLVLIPTDLEQL</sequence>
<dbReference type="SUPFAM" id="SSF50475">
    <property type="entry name" value="FMN-binding split barrel"/>
    <property type="match status" value="1"/>
</dbReference>
<dbReference type="AlphaFoldDB" id="A0A7X2D1R4"/>
<keyword evidence="2" id="KW-1185">Reference proteome</keyword>